<comment type="caution">
    <text evidence="1">The sequence shown here is derived from an EMBL/GenBank/DDBJ whole genome shotgun (WGS) entry which is preliminary data.</text>
</comment>
<keyword evidence="2" id="KW-1185">Reference proteome</keyword>
<dbReference type="GO" id="GO:0005737">
    <property type="term" value="C:cytoplasm"/>
    <property type="evidence" value="ECO:0007669"/>
    <property type="project" value="TreeGrafter"/>
</dbReference>
<dbReference type="OrthoDB" id="4311033at2"/>
<dbReference type="PIRSF" id="PIRSF001439">
    <property type="entry name" value="CryM"/>
    <property type="match status" value="1"/>
</dbReference>
<sequence length="327" mass="34656">MSKADTPALPFLSAAEVRRQIGPDQARRLIESALLSDFDPAEDPARSHVPAGEGHLLLMPSILGDAVGVKIATVTPGNPARGAPRIQALYLLLDSETLTPRAVLDGGVLTALRTPAVTAVACDQLAAEDAERMVVFGTGPQAVEHIVAMTLIRPLSDIRLVGRTPEKTRGALNDLAARGHDAAPGRIQDVEKADIVVCATSAASPLFAHDLVGNGACVAAIGSHEPTRRELPGELLGRSEVFVEDRDTAFREAGDIILAAEEGFIVPEGRNFHDLSALVRGTVRRREDKPNVFKGTGMSWQDLAVVRAINLPADVHGEDVRNSGGIR</sequence>
<dbReference type="PANTHER" id="PTHR13812">
    <property type="entry name" value="KETIMINE REDUCTASE MU-CRYSTALLIN"/>
    <property type="match status" value="1"/>
</dbReference>
<reference evidence="1 2" key="1">
    <citation type="submission" date="2019-05" db="EMBL/GenBank/DDBJ databases">
        <title>Nesterenkonia sp. GY074 isolated from the Southern Atlantic Ocean.</title>
        <authorList>
            <person name="Zhang G."/>
        </authorList>
    </citation>
    <scope>NUCLEOTIDE SEQUENCE [LARGE SCALE GENOMIC DNA]</scope>
    <source>
        <strain evidence="1 2">GY074</strain>
    </source>
</reference>
<proteinExistence type="predicted"/>
<dbReference type="Pfam" id="PF02423">
    <property type="entry name" value="OCD_Mu_crystall"/>
    <property type="match status" value="1"/>
</dbReference>
<dbReference type="InterPro" id="IPR003462">
    <property type="entry name" value="ODC_Mu_crystall"/>
</dbReference>
<name>A0A5R9BLS2_9MICC</name>
<accession>A0A5R9BLS2</accession>
<dbReference type="InterPro" id="IPR023401">
    <property type="entry name" value="ODC_N"/>
</dbReference>
<dbReference type="Gene3D" id="3.30.1780.10">
    <property type="entry name" value="ornithine cyclodeaminase, domain 1"/>
    <property type="match status" value="1"/>
</dbReference>
<dbReference type="AlphaFoldDB" id="A0A5R9BLS2"/>
<dbReference type="InterPro" id="IPR036291">
    <property type="entry name" value="NAD(P)-bd_dom_sf"/>
</dbReference>
<dbReference type="EMBL" id="VAVZ01000002">
    <property type="protein sequence ID" value="TLQ01063.1"/>
    <property type="molecule type" value="Genomic_DNA"/>
</dbReference>
<dbReference type="Proteomes" id="UP000310458">
    <property type="component" value="Unassembled WGS sequence"/>
</dbReference>
<dbReference type="RefSeq" id="WP_138251688.1">
    <property type="nucleotide sequence ID" value="NZ_VAVZ01000002.1"/>
</dbReference>
<organism evidence="1 2">
    <name type="scientific">Nesterenkonia salmonea</name>
    <dbReference type="NCBI Taxonomy" id="1804987"/>
    <lineage>
        <taxon>Bacteria</taxon>
        <taxon>Bacillati</taxon>
        <taxon>Actinomycetota</taxon>
        <taxon>Actinomycetes</taxon>
        <taxon>Micrococcales</taxon>
        <taxon>Micrococcaceae</taxon>
        <taxon>Nesterenkonia</taxon>
    </lineage>
</organism>
<evidence type="ECO:0000313" key="2">
    <source>
        <dbReference type="Proteomes" id="UP000310458"/>
    </source>
</evidence>
<evidence type="ECO:0000313" key="1">
    <source>
        <dbReference type="EMBL" id="TLQ01063.1"/>
    </source>
</evidence>
<protein>
    <submittedName>
        <fullName evidence="1">Ornithine cyclodeaminase family protein</fullName>
    </submittedName>
</protein>
<gene>
    <name evidence="1" type="ORF">FEF26_01075</name>
</gene>
<dbReference type="Gene3D" id="3.40.50.720">
    <property type="entry name" value="NAD(P)-binding Rossmann-like Domain"/>
    <property type="match status" value="1"/>
</dbReference>
<dbReference type="PANTHER" id="PTHR13812:SF19">
    <property type="entry name" value="KETIMINE REDUCTASE MU-CRYSTALLIN"/>
    <property type="match status" value="1"/>
</dbReference>
<dbReference type="SUPFAM" id="SSF51735">
    <property type="entry name" value="NAD(P)-binding Rossmann-fold domains"/>
    <property type="match status" value="1"/>
</dbReference>